<evidence type="ECO:0000256" key="2">
    <source>
        <dbReference type="ARBA" id="ARBA00022803"/>
    </source>
</evidence>
<feature type="repeat" description="TPR" evidence="3">
    <location>
        <begin position="74"/>
        <end position="107"/>
    </location>
</feature>
<dbReference type="InterPro" id="IPR051685">
    <property type="entry name" value="Ycf3/AcsC/BcsC/TPR_MFPF"/>
</dbReference>
<organism evidence="5 6">
    <name type="scientific">Flavobacterium suaedae</name>
    <dbReference type="NCBI Taxonomy" id="1767027"/>
    <lineage>
        <taxon>Bacteria</taxon>
        <taxon>Pseudomonadati</taxon>
        <taxon>Bacteroidota</taxon>
        <taxon>Flavobacteriia</taxon>
        <taxon>Flavobacteriales</taxon>
        <taxon>Flavobacteriaceae</taxon>
        <taxon>Flavobacterium</taxon>
    </lineage>
</organism>
<feature type="signal peptide" evidence="4">
    <location>
        <begin position="1"/>
        <end position="25"/>
    </location>
</feature>
<evidence type="ECO:0000256" key="1">
    <source>
        <dbReference type="ARBA" id="ARBA00022737"/>
    </source>
</evidence>
<dbReference type="PANTHER" id="PTHR44943:SF8">
    <property type="entry name" value="TPR REPEAT-CONTAINING PROTEIN MJ0263"/>
    <property type="match status" value="1"/>
</dbReference>
<accession>A0ABQ1JXL4</accession>
<dbReference type="Pfam" id="PF14559">
    <property type="entry name" value="TPR_19"/>
    <property type="match status" value="1"/>
</dbReference>
<proteinExistence type="predicted"/>
<dbReference type="Pfam" id="PF13181">
    <property type="entry name" value="TPR_8"/>
    <property type="match status" value="1"/>
</dbReference>
<name>A0ABQ1JXL4_9FLAO</name>
<feature type="repeat" description="TPR" evidence="3">
    <location>
        <begin position="313"/>
        <end position="346"/>
    </location>
</feature>
<dbReference type="SUPFAM" id="SSF48452">
    <property type="entry name" value="TPR-like"/>
    <property type="match status" value="2"/>
</dbReference>
<dbReference type="EMBL" id="BMJE01000004">
    <property type="protein sequence ID" value="GGB77754.1"/>
    <property type="molecule type" value="Genomic_DNA"/>
</dbReference>
<keyword evidence="6" id="KW-1185">Reference proteome</keyword>
<evidence type="ECO:0000313" key="5">
    <source>
        <dbReference type="EMBL" id="GGB77754.1"/>
    </source>
</evidence>
<dbReference type="InterPro" id="IPR011990">
    <property type="entry name" value="TPR-like_helical_dom_sf"/>
</dbReference>
<dbReference type="SMART" id="SM00028">
    <property type="entry name" value="TPR"/>
    <property type="match status" value="4"/>
</dbReference>
<dbReference type="Gene3D" id="1.25.40.10">
    <property type="entry name" value="Tetratricopeptide repeat domain"/>
    <property type="match status" value="3"/>
</dbReference>
<evidence type="ECO:0000256" key="4">
    <source>
        <dbReference type="SAM" id="SignalP"/>
    </source>
</evidence>
<evidence type="ECO:0000256" key="3">
    <source>
        <dbReference type="PROSITE-ProRule" id="PRU00339"/>
    </source>
</evidence>
<comment type="caution">
    <text evidence="5">The sequence shown here is derived from an EMBL/GenBank/DDBJ whole genome shotgun (WGS) entry which is preliminary data.</text>
</comment>
<reference evidence="6" key="1">
    <citation type="journal article" date="2019" name="Int. J. Syst. Evol. Microbiol.">
        <title>The Global Catalogue of Microorganisms (GCM) 10K type strain sequencing project: providing services to taxonomists for standard genome sequencing and annotation.</title>
        <authorList>
            <consortium name="The Broad Institute Genomics Platform"/>
            <consortium name="The Broad Institute Genome Sequencing Center for Infectious Disease"/>
            <person name="Wu L."/>
            <person name="Ma J."/>
        </authorList>
    </citation>
    <scope>NUCLEOTIDE SEQUENCE [LARGE SCALE GENOMIC DNA]</scope>
    <source>
        <strain evidence="6">CGMCC 1.15461</strain>
    </source>
</reference>
<keyword evidence="1" id="KW-0677">Repeat</keyword>
<dbReference type="PROSITE" id="PS50005">
    <property type="entry name" value="TPR"/>
    <property type="match status" value="2"/>
</dbReference>
<dbReference type="InterPro" id="IPR019734">
    <property type="entry name" value="TPR_rpt"/>
</dbReference>
<evidence type="ECO:0000313" key="6">
    <source>
        <dbReference type="Proteomes" id="UP000615760"/>
    </source>
</evidence>
<gene>
    <name evidence="5" type="ORF">GCM10007424_17290</name>
</gene>
<protein>
    <submittedName>
        <fullName evidence="5">Cytochrome c biosynthesis protein</fullName>
    </submittedName>
</protein>
<sequence>MKIKFLFSGLVLSGFLVFCPATMHAQQQEPDEITLTDVAFEEHFFEALKQKGIENYDKALQALQQCMELKPESPFLYNEVGKNQLALKHYTDAEAAFKKATELDPENRWYWQGLYDVYYAAQDWNRAIPVVQKLTKWRKEFYEEDLVSLYMYTSQFEKALALIDSLDESVGQSDKREMYRLQIMRQERFRKPKKEMLEEAIKKNPQEESNYLELIFLYSESNQEAKAEEVAKRLEKAIPDSDWAQVSLFKFHLNDNEGDKASESLFRVLQSEKIDLKIKHRAFNEFLIYVKNNPQYNNNLEEAISYFDDAQEINVPKEVGKFFYSKKDYERAATYFEKSLEAETDDIETVELLLYSFEASEQYKLLLEKAEYYLELYPIHSRLYYFAGFASNKLNQFKEAKAFLEDGLDFLVEDPELEAGFYNQLAIASEGLGDSKRSDSLKERAAKLLKQKKT</sequence>
<dbReference type="Proteomes" id="UP000615760">
    <property type="component" value="Unassembled WGS sequence"/>
</dbReference>
<keyword evidence="2 3" id="KW-0802">TPR repeat</keyword>
<dbReference type="PANTHER" id="PTHR44943">
    <property type="entry name" value="CELLULOSE SYNTHASE OPERON PROTEIN C"/>
    <property type="match status" value="1"/>
</dbReference>
<feature type="chain" id="PRO_5046731349" evidence="4">
    <location>
        <begin position="26"/>
        <end position="454"/>
    </location>
</feature>
<dbReference type="RefSeq" id="WP_188620877.1">
    <property type="nucleotide sequence ID" value="NZ_BMJE01000004.1"/>
</dbReference>
<keyword evidence="4" id="KW-0732">Signal</keyword>